<dbReference type="OMA" id="KTEMVQA"/>
<dbReference type="EMBL" id="CP001574">
    <property type="protein sequence ID" value="ACO68998.1"/>
    <property type="molecule type" value="Genomic_DNA"/>
</dbReference>
<dbReference type="FunCoup" id="C1FEQ6">
    <property type="interactions" value="17"/>
</dbReference>
<evidence type="ECO:0000256" key="2">
    <source>
        <dbReference type="SAM" id="MobiDB-lite"/>
    </source>
</evidence>
<dbReference type="GeneID" id="8250659"/>
<dbReference type="GO" id="GO:0005509">
    <property type="term" value="F:calcium ion binding"/>
    <property type="evidence" value="ECO:0007669"/>
    <property type="project" value="InterPro"/>
</dbReference>
<dbReference type="AlphaFoldDB" id="C1FEQ6"/>
<dbReference type="Pfam" id="PF13499">
    <property type="entry name" value="EF-hand_7"/>
    <property type="match status" value="1"/>
</dbReference>
<organism evidence="4 5">
    <name type="scientific">Micromonas commoda (strain RCC299 / NOUM17 / CCMP2709)</name>
    <name type="common">Picoplanktonic green alga</name>
    <dbReference type="NCBI Taxonomy" id="296587"/>
    <lineage>
        <taxon>Eukaryota</taxon>
        <taxon>Viridiplantae</taxon>
        <taxon>Chlorophyta</taxon>
        <taxon>Mamiellophyceae</taxon>
        <taxon>Mamiellales</taxon>
        <taxon>Mamiellaceae</taxon>
        <taxon>Micromonas</taxon>
    </lineage>
</organism>
<gene>
    <name evidence="4" type="ORF">MICPUN_107618</name>
</gene>
<reference evidence="4 5" key="1">
    <citation type="journal article" date="2009" name="Science">
        <title>Green evolution and dynamic adaptations revealed by genomes of the marine picoeukaryotes Micromonas.</title>
        <authorList>
            <person name="Worden A.Z."/>
            <person name="Lee J.H."/>
            <person name="Mock T."/>
            <person name="Rouze P."/>
            <person name="Simmons M.P."/>
            <person name="Aerts A.L."/>
            <person name="Allen A.E."/>
            <person name="Cuvelier M.L."/>
            <person name="Derelle E."/>
            <person name="Everett M.V."/>
            <person name="Foulon E."/>
            <person name="Grimwood J."/>
            <person name="Gundlach H."/>
            <person name="Henrissat B."/>
            <person name="Napoli C."/>
            <person name="McDonald S.M."/>
            <person name="Parker M.S."/>
            <person name="Rombauts S."/>
            <person name="Salamov A."/>
            <person name="Von Dassow P."/>
            <person name="Badger J.H."/>
            <person name="Coutinho P.M."/>
            <person name="Demir E."/>
            <person name="Dubchak I."/>
            <person name="Gentemann C."/>
            <person name="Eikrem W."/>
            <person name="Gready J.E."/>
            <person name="John U."/>
            <person name="Lanier W."/>
            <person name="Lindquist E.A."/>
            <person name="Lucas S."/>
            <person name="Mayer K.F."/>
            <person name="Moreau H."/>
            <person name="Not F."/>
            <person name="Otillar R."/>
            <person name="Panaud O."/>
            <person name="Pangilinan J."/>
            <person name="Paulsen I."/>
            <person name="Piegu B."/>
            <person name="Poliakov A."/>
            <person name="Robbens S."/>
            <person name="Schmutz J."/>
            <person name="Toulza E."/>
            <person name="Wyss T."/>
            <person name="Zelensky A."/>
            <person name="Zhou K."/>
            <person name="Armbrust E.V."/>
            <person name="Bhattacharya D."/>
            <person name="Goodenough U.W."/>
            <person name="Van de Peer Y."/>
            <person name="Grigoriev I.V."/>
        </authorList>
    </citation>
    <scope>NUCLEOTIDE SEQUENCE [LARGE SCALE GENOMIC DNA]</scope>
    <source>
        <strain evidence="5">RCC299 / NOUM17</strain>
    </source>
</reference>
<sequence>MGICMSSPPPRPMGYLDRRIREQLRSYVANEPELKRTRSFHAVVSTFDSMLRSFRGVRAVFDRMDADSSDTIDFDEFLIACEQLRVRKRWRILGSDDGVTADTLRALYLHADSNGDGTIDFREFVCLLALLYLMSDPAAPAMDDLHYDTQRVAHSAMTKALGAWLVFDPKGDGFIRRSQVTNVLDSLRLRTVHPQDRDMFRSLRKRLRGLPWDIYDTVTLQAFLMAVQEWTDLIPEETGSESSGRASPFGPFLSLTPRKSPVPRTLNVTPAKSTV</sequence>
<dbReference type="PROSITE" id="PS50222">
    <property type="entry name" value="EF_HAND_2"/>
    <property type="match status" value="2"/>
</dbReference>
<dbReference type="SMART" id="SM00054">
    <property type="entry name" value="EFh"/>
    <property type="match status" value="2"/>
</dbReference>
<dbReference type="STRING" id="296587.C1FEQ6"/>
<proteinExistence type="predicted"/>
<dbReference type="InterPro" id="IPR011992">
    <property type="entry name" value="EF-hand-dom_pair"/>
</dbReference>
<evidence type="ECO:0000259" key="3">
    <source>
        <dbReference type="PROSITE" id="PS50222"/>
    </source>
</evidence>
<evidence type="ECO:0000256" key="1">
    <source>
        <dbReference type="ARBA" id="ARBA00022837"/>
    </source>
</evidence>
<protein>
    <recommendedName>
        <fullName evidence="3">EF-hand domain-containing protein</fullName>
    </recommendedName>
</protein>
<accession>C1FEQ6</accession>
<dbReference type="SUPFAM" id="SSF47473">
    <property type="entry name" value="EF-hand"/>
    <property type="match status" value="1"/>
</dbReference>
<feature type="compositionally biased region" description="Polar residues" evidence="2">
    <location>
        <begin position="266"/>
        <end position="275"/>
    </location>
</feature>
<feature type="region of interest" description="Disordered" evidence="2">
    <location>
        <begin position="237"/>
        <end position="275"/>
    </location>
</feature>
<dbReference type="Gene3D" id="1.10.238.10">
    <property type="entry name" value="EF-hand"/>
    <property type="match status" value="1"/>
</dbReference>
<dbReference type="OrthoDB" id="26525at2759"/>
<dbReference type="RefSeq" id="XP_002507740.1">
    <property type="nucleotide sequence ID" value="XM_002507694.1"/>
</dbReference>
<dbReference type="eggNOG" id="KOG0027">
    <property type="taxonomic scope" value="Eukaryota"/>
</dbReference>
<name>C1FEQ6_MICCC</name>
<keyword evidence="5" id="KW-1185">Reference proteome</keyword>
<dbReference type="KEGG" id="mis:MICPUN_107618"/>
<keyword evidence="1" id="KW-0106">Calcium</keyword>
<dbReference type="Proteomes" id="UP000002009">
    <property type="component" value="Chromosome 1"/>
</dbReference>
<feature type="domain" description="EF-hand" evidence="3">
    <location>
        <begin position="52"/>
        <end position="87"/>
    </location>
</feature>
<dbReference type="InterPro" id="IPR002048">
    <property type="entry name" value="EF_hand_dom"/>
</dbReference>
<feature type="domain" description="EF-hand" evidence="3">
    <location>
        <begin position="99"/>
        <end position="134"/>
    </location>
</feature>
<dbReference type="InterPro" id="IPR018247">
    <property type="entry name" value="EF_Hand_1_Ca_BS"/>
</dbReference>
<evidence type="ECO:0000313" key="5">
    <source>
        <dbReference type="Proteomes" id="UP000002009"/>
    </source>
</evidence>
<dbReference type="CDD" id="cd00051">
    <property type="entry name" value="EFh"/>
    <property type="match status" value="1"/>
</dbReference>
<dbReference type="InParanoid" id="C1FEQ6"/>
<dbReference type="PROSITE" id="PS00018">
    <property type="entry name" value="EF_HAND_1"/>
    <property type="match status" value="2"/>
</dbReference>
<evidence type="ECO:0000313" key="4">
    <source>
        <dbReference type="EMBL" id="ACO68998.1"/>
    </source>
</evidence>